<sequence>MASKALSPPAQPQTFQLLDAIDGQFCNQEAVVRLLHFWEARNFRKGNILMGADLLLLDGDQYSMENRNLPFKKMKRTMRCGGTGDYGRSGLKN</sequence>
<dbReference type="EMBL" id="GEVK01022838">
    <property type="protein sequence ID" value="JAU29994.1"/>
    <property type="molecule type" value="Transcribed_RNA"/>
</dbReference>
<proteinExistence type="predicted"/>
<evidence type="ECO:0000313" key="1">
    <source>
        <dbReference type="EMBL" id="JAU29994.1"/>
    </source>
</evidence>
<organism evidence="1">
    <name type="scientific">Noccaea caerulescens</name>
    <name type="common">Alpine penny-cress</name>
    <name type="synonym">Thlaspi caerulescens</name>
    <dbReference type="NCBI Taxonomy" id="107243"/>
    <lineage>
        <taxon>Eukaryota</taxon>
        <taxon>Viridiplantae</taxon>
        <taxon>Streptophyta</taxon>
        <taxon>Embryophyta</taxon>
        <taxon>Tracheophyta</taxon>
        <taxon>Spermatophyta</taxon>
        <taxon>Magnoliopsida</taxon>
        <taxon>eudicotyledons</taxon>
        <taxon>Gunneridae</taxon>
        <taxon>Pentapetalae</taxon>
        <taxon>rosids</taxon>
        <taxon>malvids</taxon>
        <taxon>Brassicales</taxon>
        <taxon>Brassicaceae</taxon>
        <taxon>Coluteocarpeae</taxon>
        <taxon>Noccaea</taxon>
    </lineage>
</organism>
<dbReference type="EMBL" id="GEVL01019899">
    <property type="protein sequence ID" value="JAU57442.1"/>
    <property type="molecule type" value="Transcribed_RNA"/>
</dbReference>
<name>A0A1J3ECY0_NOCCA</name>
<gene>
    <name evidence="1" type="ORF">LC_TR13293_c0_g1_i1_g.46216</name>
    <name evidence="2" type="ORF">LE_TR8911_c0_g1_i1_g.29840</name>
</gene>
<dbReference type="AlphaFoldDB" id="A0A1J3ECY0"/>
<accession>A0A1J3ECY0</accession>
<protein>
    <submittedName>
        <fullName evidence="1">Uncharacterized protein</fullName>
    </submittedName>
</protein>
<evidence type="ECO:0000313" key="2">
    <source>
        <dbReference type="EMBL" id="JAU57442.1"/>
    </source>
</evidence>
<reference evidence="1" key="1">
    <citation type="submission" date="2016-07" db="EMBL/GenBank/DDBJ databases">
        <title>De novo transcriptome assembly of four accessions of the metal hyperaccumulator plant Noccaea caerulescens.</title>
        <authorList>
            <person name="Blande D."/>
            <person name="Halimaa P."/>
            <person name="Tervahauta A.I."/>
            <person name="Aarts M.G."/>
            <person name="Karenlampi S.O."/>
        </authorList>
    </citation>
    <scope>NUCLEOTIDE SEQUENCE</scope>
</reference>